<reference evidence="7" key="1">
    <citation type="submission" date="2020-10" db="EMBL/GenBank/DDBJ databases">
        <authorList>
            <person name="Kikuchi T."/>
        </authorList>
    </citation>
    <scope>NUCLEOTIDE SEQUENCE</scope>
    <source>
        <strain evidence="7">NKZ352</strain>
    </source>
</reference>
<dbReference type="AlphaFoldDB" id="A0A8S1GMH3"/>
<dbReference type="PANTHER" id="PTHR13072">
    <property type="entry name" value="DYNACTIN 6"/>
    <property type="match status" value="1"/>
</dbReference>
<dbReference type="EMBL" id="CAJGYM010000001">
    <property type="protein sequence ID" value="CAD6184545.1"/>
    <property type="molecule type" value="Genomic_DNA"/>
</dbReference>
<evidence type="ECO:0000256" key="5">
    <source>
        <dbReference type="ARBA" id="ARBA00023212"/>
    </source>
</evidence>
<dbReference type="PANTHER" id="PTHR13072:SF0">
    <property type="entry name" value="DYNACTIN SUBUNIT 6"/>
    <property type="match status" value="1"/>
</dbReference>
<proteinExistence type="inferred from homology"/>
<evidence type="ECO:0000256" key="1">
    <source>
        <dbReference type="ARBA" id="ARBA00004245"/>
    </source>
</evidence>
<evidence type="ECO:0000256" key="3">
    <source>
        <dbReference type="ARBA" id="ARBA00016573"/>
    </source>
</evidence>
<dbReference type="GO" id="GO:0070840">
    <property type="term" value="F:dynein complex binding"/>
    <property type="evidence" value="ECO:0007669"/>
    <property type="project" value="TreeGrafter"/>
</dbReference>
<protein>
    <recommendedName>
        <fullName evidence="3">Dynactin subunit 6</fullName>
    </recommendedName>
</protein>
<comment type="caution">
    <text evidence="7">The sequence shown here is derived from an EMBL/GenBank/DDBJ whole genome shotgun (WGS) entry which is preliminary data.</text>
</comment>
<name>A0A8S1GMH3_9PELO</name>
<dbReference type="OrthoDB" id="2355at2759"/>
<dbReference type="InterPro" id="IPR027777">
    <property type="entry name" value="DCTN6"/>
</dbReference>
<evidence type="ECO:0000313" key="7">
    <source>
        <dbReference type="EMBL" id="CAD6184545.1"/>
    </source>
</evidence>
<keyword evidence="4" id="KW-0963">Cytoplasm</keyword>
<dbReference type="GO" id="GO:0005869">
    <property type="term" value="C:dynactin complex"/>
    <property type="evidence" value="ECO:0007669"/>
    <property type="project" value="InterPro"/>
</dbReference>
<comment type="function">
    <text evidence="6">Part of the dynactin complex that activates the molecular motor dynein for ultra-processive transport along microtubules.</text>
</comment>
<dbReference type="Gene3D" id="2.160.10.10">
    <property type="entry name" value="Hexapeptide repeat proteins"/>
    <property type="match status" value="1"/>
</dbReference>
<comment type="subcellular location">
    <subcellularLocation>
        <location evidence="1">Cytoplasm</location>
        <location evidence="1">Cytoskeleton</location>
    </subcellularLocation>
</comment>
<dbReference type="CDD" id="cd04646">
    <property type="entry name" value="LbH_Dynactin_6"/>
    <property type="match status" value="1"/>
</dbReference>
<keyword evidence="8" id="KW-1185">Reference proteome</keyword>
<dbReference type="InterPro" id="IPR011004">
    <property type="entry name" value="Trimer_LpxA-like_sf"/>
</dbReference>
<evidence type="ECO:0000256" key="2">
    <source>
        <dbReference type="ARBA" id="ARBA00007719"/>
    </source>
</evidence>
<evidence type="ECO:0000313" key="8">
    <source>
        <dbReference type="Proteomes" id="UP000835052"/>
    </source>
</evidence>
<evidence type="ECO:0000256" key="6">
    <source>
        <dbReference type="ARBA" id="ARBA00034687"/>
    </source>
</evidence>
<organism evidence="7 8">
    <name type="scientific">Caenorhabditis auriculariae</name>
    <dbReference type="NCBI Taxonomy" id="2777116"/>
    <lineage>
        <taxon>Eukaryota</taxon>
        <taxon>Metazoa</taxon>
        <taxon>Ecdysozoa</taxon>
        <taxon>Nematoda</taxon>
        <taxon>Chromadorea</taxon>
        <taxon>Rhabditida</taxon>
        <taxon>Rhabditina</taxon>
        <taxon>Rhabditomorpha</taxon>
        <taxon>Rhabditoidea</taxon>
        <taxon>Rhabditidae</taxon>
        <taxon>Peloderinae</taxon>
        <taxon>Caenorhabditis</taxon>
    </lineage>
</organism>
<gene>
    <name evidence="7" type="ORF">CAUJ_LOCUS464</name>
</gene>
<dbReference type="GO" id="GO:0007052">
    <property type="term" value="P:mitotic spindle organization"/>
    <property type="evidence" value="ECO:0007669"/>
    <property type="project" value="TreeGrafter"/>
</dbReference>
<dbReference type="Proteomes" id="UP000835052">
    <property type="component" value="Unassembled WGS sequence"/>
</dbReference>
<dbReference type="SUPFAM" id="SSF51161">
    <property type="entry name" value="Trimeric LpxA-like enzymes"/>
    <property type="match status" value="1"/>
</dbReference>
<accession>A0A8S1GMH3</accession>
<evidence type="ECO:0000256" key="4">
    <source>
        <dbReference type="ARBA" id="ARBA00022490"/>
    </source>
</evidence>
<sequence length="177" mass="18640">MTASAPAAEGITIAPTAIVCRDAILEGNVTIGDNCIIHPLAIIRAKSGPILIGANNIVEERAIIENRNTDGKPMVIGDGNTFEVQSQCRALCIGRNNVMGVRSELEDGCVVLDDCTLGVGCRVVAGQTLDVRSVVFGSDSVHRIAADGVLANTTQLELLRVLLPSYHYLQKSSTGAK</sequence>
<keyword evidence="5" id="KW-0206">Cytoskeleton</keyword>
<comment type="similarity">
    <text evidence="2">Belongs to the dynactin subunits 5/6 family. Dynactin subunit 6 subfamily.</text>
</comment>